<dbReference type="InterPro" id="IPR013325">
    <property type="entry name" value="RNA_pol_sigma_r2"/>
</dbReference>
<dbReference type="Gene3D" id="3.10.450.50">
    <property type="match status" value="1"/>
</dbReference>
<accession>A0AA37SAW4</accession>
<dbReference type="SUPFAM" id="SSF88946">
    <property type="entry name" value="Sigma2 domain of RNA polymerase sigma factors"/>
    <property type="match status" value="1"/>
</dbReference>
<dbReference type="SUPFAM" id="SSF88659">
    <property type="entry name" value="Sigma3 and sigma4 domains of RNA polymerase sigma factors"/>
    <property type="match status" value="1"/>
</dbReference>
<comment type="caution">
    <text evidence="4">The sequence shown here is derived from an EMBL/GenBank/DDBJ whole genome shotgun (WGS) entry which is preliminary data.</text>
</comment>
<dbReference type="InterPro" id="IPR052704">
    <property type="entry name" value="ECF_Sigma-70_Domain"/>
</dbReference>
<evidence type="ECO:0000259" key="3">
    <source>
        <dbReference type="Pfam" id="PF08281"/>
    </source>
</evidence>
<protein>
    <submittedName>
        <fullName evidence="4">RNA polymerase subunit sigma-24</fullName>
    </submittedName>
</protein>
<keyword evidence="5" id="KW-1185">Reference proteome</keyword>
<dbReference type="Gene3D" id="1.10.1740.10">
    <property type="match status" value="1"/>
</dbReference>
<dbReference type="InterPro" id="IPR036388">
    <property type="entry name" value="WH-like_DNA-bd_sf"/>
</dbReference>
<dbReference type="NCBIfam" id="TIGR02937">
    <property type="entry name" value="sigma70-ECF"/>
    <property type="match status" value="1"/>
</dbReference>
<proteinExistence type="predicted"/>
<dbReference type="InterPro" id="IPR032710">
    <property type="entry name" value="NTF2-like_dom_sf"/>
</dbReference>
<dbReference type="GO" id="GO:0006352">
    <property type="term" value="P:DNA-templated transcription initiation"/>
    <property type="evidence" value="ECO:0007669"/>
    <property type="project" value="InterPro"/>
</dbReference>
<feature type="domain" description="RNA polymerase sigma factor 70 region 4 type 2" evidence="3">
    <location>
        <begin position="116"/>
        <end position="167"/>
    </location>
</feature>
<dbReference type="Proteomes" id="UP001161389">
    <property type="component" value="Unassembled WGS sequence"/>
</dbReference>
<comment type="subunit">
    <text evidence="1">Interacts transiently with the RNA polymerase catalytic core formed by RpoA, RpoB, RpoC and RpoZ (2 alpha, 1 beta, 1 beta' and 1 omega subunit) to form the RNA polymerase holoenzyme that can initiate transcription.</text>
</comment>
<dbReference type="InterPro" id="IPR007627">
    <property type="entry name" value="RNA_pol_sigma70_r2"/>
</dbReference>
<dbReference type="AlphaFoldDB" id="A0AA37SAW4"/>
<evidence type="ECO:0000313" key="4">
    <source>
        <dbReference type="EMBL" id="GLQ32572.1"/>
    </source>
</evidence>
<dbReference type="PANTHER" id="PTHR30173">
    <property type="entry name" value="SIGMA 19 FACTOR"/>
    <property type="match status" value="1"/>
</dbReference>
<dbReference type="Gene3D" id="1.10.10.10">
    <property type="entry name" value="Winged helix-like DNA-binding domain superfamily/Winged helix DNA-binding domain"/>
    <property type="match status" value="1"/>
</dbReference>
<feature type="domain" description="RNA polymerase sigma-70 region 2" evidence="2">
    <location>
        <begin position="20"/>
        <end position="81"/>
    </location>
</feature>
<reference evidence="4" key="2">
    <citation type="submission" date="2023-01" db="EMBL/GenBank/DDBJ databases">
        <title>Draft genome sequence of Litoribrevibacter albus strain NBRC 110071.</title>
        <authorList>
            <person name="Sun Q."/>
            <person name="Mori K."/>
        </authorList>
    </citation>
    <scope>NUCLEOTIDE SEQUENCE</scope>
    <source>
        <strain evidence="4">NBRC 110071</strain>
    </source>
</reference>
<dbReference type="NCBIfam" id="NF007214">
    <property type="entry name" value="PRK09636.1"/>
    <property type="match status" value="1"/>
</dbReference>
<gene>
    <name evidence="4" type="ORF">GCM10007876_30510</name>
</gene>
<dbReference type="GO" id="GO:0016987">
    <property type="term" value="F:sigma factor activity"/>
    <property type="evidence" value="ECO:0007669"/>
    <property type="project" value="InterPro"/>
</dbReference>
<organism evidence="4 5">
    <name type="scientific">Litoribrevibacter albus</name>
    <dbReference type="NCBI Taxonomy" id="1473156"/>
    <lineage>
        <taxon>Bacteria</taxon>
        <taxon>Pseudomonadati</taxon>
        <taxon>Pseudomonadota</taxon>
        <taxon>Gammaproteobacteria</taxon>
        <taxon>Oceanospirillales</taxon>
        <taxon>Oceanospirillaceae</taxon>
        <taxon>Litoribrevibacter</taxon>
    </lineage>
</organism>
<evidence type="ECO:0000313" key="5">
    <source>
        <dbReference type="Proteomes" id="UP001161389"/>
    </source>
</evidence>
<name>A0AA37SAW4_9GAMM</name>
<evidence type="ECO:0000256" key="1">
    <source>
        <dbReference type="ARBA" id="ARBA00011344"/>
    </source>
</evidence>
<dbReference type="Pfam" id="PF04542">
    <property type="entry name" value="Sigma70_r2"/>
    <property type="match status" value="1"/>
</dbReference>
<reference evidence="4" key="1">
    <citation type="journal article" date="2014" name="Int. J. Syst. Evol. Microbiol.">
        <title>Complete genome sequence of Corynebacterium casei LMG S-19264T (=DSM 44701T), isolated from a smear-ripened cheese.</title>
        <authorList>
            <consortium name="US DOE Joint Genome Institute (JGI-PGF)"/>
            <person name="Walter F."/>
            <person name="Albersmeier A."/>
            <person name="Kalinowski J."/>
            <person name="Ruckert C."/>
        </authorList>
    </citation>
    <scope>NUCLEOTIDE SEQUENCE</scope>
    <source>
        <strain evidence="4">NBRC 110071</strain>
    </source>
</reference>
<dbReference type="EMBL" id="BSNM01000016">
    <property type="protein sequence ID" value="GLQ32572.1"/>
    <property type="molecule type" value="Genomic_DNA"/>
</dbReference>
<dbReference type="GO" id="GO:0003677">
    <property type="term" value="F:DNA binding"/>
    <property type="evidence" value="ECO:0007669"/>
    <property type="project" value="InterPro"/>
</dbReference>
<dbReference type="PANTHER" id="PTHR30173:SF43">
    <property type="entry name" value="ECF RNA POLYMERASE SIGMA FACTOR SIGI-RELATED"/>
    <property type="match status" value="1"/>
</dbReference>
<dbReference type="Pfam" id="PF08281">
    <property type="entry name" value="Sigma70_r4_2"/>
    <property type="match status" value="1"/>
</dbReference>
<dbReference type="InterPro" id="IPR014284">
    <property type="entry name" value="RNA_pol_sigma-70_dom"/>
</dbReference>
<dbReference type="InterPro" id="IPR013324">
    <property type="entry name" value="RNA_pol_sigma_r3/r4-like"/>
</dbReference>
<sequence length="303" mass="34454">MQPDATLDIQHSTHSMDKIFEQSRQRLFGLAYRITGSISDSEDILQECFLRWQAQTHVIQSDQAWLTTVVTRLALDHIKSAEEKRKSYIGPWLPEPLAEPEDEPDSLHELDQSITMALLVVLDQLSASERAAYILHDLFDYSFDEVADILDKSAAACRKLASRGRAKVQEQPTVSSVPTEQHNAMIEAFFNATRQADSEGLLKLLSKDVIFHSDGGGKAAAGRRIFQGQADVLDWIERVLFRFFHQPDADIQFKQHWFNGAPGMLVFHEGQLVTAFNFTVDDTGIRHIYALRNPDKLRFFQTH</sequence>
<dbReference type="SUPFAM" id="SSF54427">
    <property type="entry name" value="NTF2-like"/>
    <property type="match status" value="1"/>
</dbReference>
<evidence type="ECO:0000259" key="2">
    <source>
        <dbReference type="Pfam" id="PF04542"/>
    </source>
</evidence>
<dbReference type="InterPro" id="IPR013249">
    <property type="entry name" value="RNA_pol_sigma70_r4_t2"/>
</dbReference>